<accession>A0A4V1XCS4</accession>
<dbReference type="STRING" id="155417.A0A4V1XCS4"/>
<gene>
    <name evidence="1" type="ORF">DL764_000455</name>
</gene>
<dbReference type="Proteomes" id="UP000293360">
    <property type="component" value="Unassembled WGS sequence"/>
</dbReference>
<evidence type="ECO:0000313" key="2">
    <source>
        <dbReference type="Proteomes" id="UP000293360"/>
    </source>
</evidence>
<dbReference type="OrthoDB" id="3515175at2759"/>
<reference evidence="1 2" key="1">
    <citation type="submission" date="2018-06" db="EMBL/GenBank/DDBJ databases">
        <title>Complete Genomes of Monosporascus.</title>
        <authorList>
            <person name="Robinson A.J."/>
            <person name="Natvig D.O."/>
        </authorList>
    </citation>
    <scope>NUCLEOTIDE SEQUENCE [LARGE SCALE GENOMIC DNA]</scope>
    <source>
        <strain evidence="1 2">CBS 110550</strain>
    </source>
</reference>
<protein>
    <submittedName>
        <fullName evidence="1">Uncharacterized protein</fullName>
    </submittedName>
</protein>
<evidence type="ECO:0000313" key="1">
    <source>
        <dbReference type="EMBL" id="RYP10759.1"/>
    </source>
</evidence>
<organism evidence="1 2">
    <name type="scientific">Monosporascus ibericus</name>
    <dbReference type="NCBI Taxonomy" id="155417"/>
    <lineage>
        <taxon>Eukaryota</taxon>
        <taxon>Fungi</taxon>
        <taxon>Dikarya</taxon>
        <taxon>Ascomycota</taxon>
        <taxon>Pezizomycotina</taxon>
        <taxon>Sordariomycetes</taxon>
        <taxon>Xylariomycetidae</taxon>
        <taxon>Xylariales</taxon>
        <taxon>Xylariales incertae sedis</taxon>
        <taxon>Monosporascus</taxon>
    </lineage>
</organism>
<sequence>MTSYIRLSPESQNLYAHKSLARISQRSFLFYIIANVGPGKTHKPLAIAFRQGQGASPGRVSTKALQDRVNHVIQDCVRLVNVLTEPTNRIALEAELCLAASWYQGNDYRDPERAEVQDSPQPAFNFSIYDKRQERPELSWAGRIREFPFISTCLRLSLNRDDTYNTRVGDVQEQHLGTVFRDDRLEYGMVVLDVSDLDRVRYGIVGFEINYMAEVNVTQTGDWDCVEGRPPKQDPVPVLEEHRSRSPLSAAQYMKKFRCFDTKDDIKNLNKRPLVQLKSLDCIWPTTEGALSQARDTPAASSDPPSKDKDILDRAVEILIQDTMGNGRADKRKHIQSISHADFQGRLLGSLQEDPLQLGPSRASADLLRLAYAGHSHLNWVAYKNLSYKFVTIALRSEELKDAAALSLCIDRIGGSPTVLLEALSQSKTIQDVCFLQEPTRTNDDLASQLFAQLCASPSTSSMLQTSKIFLTCAYSTPLRKKFWLPDPRSTSHNGPSYTPPIHAFPVQHMFVRQQFVDLKDNAKKFWPCHFFLGDALLRPERFAVGFLEYCRSVLTDRYLFGFASAPPDLRSYKKKSPGLAISPISAQNFAIPGQCSITRTGSGEAPDHQRECWPLVRVLESGSWAVIVSHEWSTGVPYLRYAFIRARQRIVVPDDIPASPGRLEGLVRPEYVEVVGAVSEFLQETACEVDTALLDRPMNETVRILKARWPSELAADMSHISVLDDGEARSILRDFLEDAAFVTESLRLAMQVNPEECNWYPELLETYDAQRKQHRARNTAIFKSLLDPDIKGEHPLGTERMVYAEDSDYDDL</sequence>
<keyword evidence="2" id="KW-1185">Reference proteome</keyword>
<name>A0A4V1XCS4_9PEZI</name>
<dbReference type="EMBL" id="QJNU01000013">
    <property type="protein sequence ID" value="RYP10759.1"/>
    <property type="molecule type" value="Genomic_DNA"/>
</dbReference>
<comment type="caution">
    <text evidence="1">The sequence shown here is derived from an EMBL/GenBank/DDBJ whole genome shotgun (WGS) entry which is preliminary data.</text>
</comment>
<dbReference type="AlphaFoldDB" id="A0A4V1XCS4"/>
<proteinExistence type="predicted"/>